<reference evidence="7 8" key="1">
    <citation type="submission" date="2019-03" db="EMBL/GenBank/DDBJ databases">
        <authorList>
            <person name="Liu G."/>
        </authorList>
    </citation>
    <scope>NUCLEOTIDE SEQUENCE [LARGE SCALE GENOMIC DNA]</scope>
    <source>
        <strain evidence="7 8">DSM 19099</strain>
    </source>
</reference>
<keyword evidence="3 5" id="KW-0378">Hydrolase</keyword>
<evidence type="ECO:0000313" key="7">
    <source>
        <dbReference type="EMBL" id="TES49504.1"/>
    </source>
</evidence>
<name>A0A4Y7WMI7_9BACI</name>
<evidence type="ECO:0000256" key="2">
    <source>
        <dbReference type="ARBA" id="ARBA00012865"/>
    </source>
</evidence>
<dbReference type="PROSITE" id="PS51257">
    <property type="entry name" value="PROKAR_LIPOPROTEIN"/>
    <property type="match status" value="1"/>
</dbReference>
<dbReference type="Pfam" id="PF13354">
    <property type="entry name" value="Beta-lactamase2"/>
    <property type="match status" value="1"/>
</dbReference>
<dbReference type="EC" id="3.5.2.6" evidence="2 5"/>
<keyword evidence="4 5" id="KW-0046">Antibiotic resistance</keyword>
<evidence type="ECO:0000259" key="6">
    <source>
        <dbReference type="Pfam" id="PF13354"/>
    </source>
</evidence>
<comment type="caution">
    <text evidence="7">The sequence shown here is derived from an EMBL/GenBank/DDBJ whole genome shotgun (WGS) entry which is preliminary data.</text>
</comment>
<evidence type="ECO:0000256" key="1">
    <source>
        <dbReference type="ARBA" id="ARBA00009009"/>
    </source>
</evidence>
<dbReference type="GO" id="GO:0030655">
    <property type="term" value="P:beta-lactam antibiotic catabolic process"/>
    <property type="evidence" value="ECO:0007669"/>
    <property type="project" value="InterPro"/>
</dbReference>
<dbReference type="EMBL" id="SNUX01000002">
    <property type="protein sequence ID" value="TES49504.1"/>
    <property type="molecule type" value="Genomic_DNA"/>
</dbReference>
<dbReference type="Gene3D" id="3.40.710.10">
    <property type="entry name" value="DD-peptidase/beta-lactamase superfamily"/>
    <property type="match status" value="1"/>
</dbReference>
<comment type="similarity">
    <text evidence="1 5">Belongs to the class-A beta-lactamase family.</text>
</comment>
<dbReference type="InterPro" id="IPR012338">
    <property type="entry name" value="Beta-lactam/transpept-like"/>
</dbReference>
<organism evidence="7 8">
    <name type="scientific">Shouchella lehensis</name>
    <dbReference type="NCBI Taxonomy" id="300825"/>
    <lineage>
        <taxon>Bacteria</taxon>
        <taxon>Bacillati</taxon>
        <taxon>Bacillota</taxon>
        <taxon>Bacilli</taxon>
        <taxon>Bacillales</taxon>
        <taxon>Bacillaceae</taxon>
        <taxon>Shouchella</taxon>
    </lineage>
</organism>
<dbReference type="AlphaFoldDB" id="A0A4Y7WMI7"/>
<dbReference type="PROSITE" id="PS00146">
    <property type="entry name" value="BETA_LACTAMASE_A"/>
    <property type="match status" value="1"/>
</dbReference>
<protein>
    <recommendedName>
        <fullName evidence="2 5">Beta-lactamase</fullName>
        <ecNumber evidence="2 5">3.5.2.6</ecNumber>
    </recommendedName>
</protein>
<accession>A0A4Y7WMI7</accession>
<dbReference type="NCBIfam" id="NF033103">
    <property type="entry name" value="bla_class_A"/>
    <property type="match status" value="1"/>
</dbReference>
<dbReference type="PANTHER" id="PTHR35333">
    <property type="entry name" value="BETA-LACTAMASE"/>
    <property type="match status" value="1"/>
</dbReference>
<dbReference type="GO" id="GO:0046677">
    <property type="term" value="P:response to antibiotic"/>
    <property type="evidence" value="ECO:0007669"/>
    <property type="project" value="UniProtKB-UniRule"/>
</dbReference>
<evidence type="ECO:0000256" key="5">
    <source>
        <dbReference type="RuleBase" id="RU361140"/>
    </source>
</evidence>
<dbReference type="GO" id="GO:0008800">
    <property type="term" value="F:beta-lactamase activity"/>
    <property type="evidence" value="ECO:0007669"/>
    <property type="project" value="UniProtKB-UniRule"/>
</dbReference>
<sequence length="302" mass="32839">MTLKRYGAIFTLTVLAACGTPETTEQQQPDDENSAAVFSVLEDHYDARLGVYALDTGNGQTIAYNEDERFAYASTHKALAVGVLLQQLCLDELDTQILFSEADLVTYSPVTEQHVETGMSLHEISDASIRYSDNTAANLIFNEIGGPSGFKEALREIGDEVTEPERMETELNDVKPGETRDTSTAKALAESLYAFSLGDALDEEKQTLLNDWLIHNTTGEALIRSGVPKGWLVGDKTGSASYGTRNDIGIIWPPDEDPIVIAVLSSKEQADAESDDALIADATEAALRMLMDDFEYGASQTP</sequence>
<comment type="catalytic activity">
    <reaction evidence="5">
        <text>a beta-lactam + H2O = a substituted beta-amino acid</text>
        <dbReference type="Rhea" id="RHEA:20401"/>
        <dbReference type="ChEBI" id="CHEBI:15377"/>
        <dbReference type="ChEBI" id="CHEBI:35627"/>
        <dbReference type="ChEBI" id="CHEBI:140347"/>
        <dbReference type="EC" id="3.5.2.6"/>
    </reaction>
</comment>
<dbReference type="PRINTS" id="PR00118">
    <property type="entry name" value="BLACTAMASEA"/>
</dbReference>
<evidence type="ECO:0000256" key="3">
    <source>
        <dbReference type="ARBA" id="ARBA00022801"/>
    </source>
</evidence>
<evidence type="ECO:0000256" key="4">
    <source>
        <dbReference type="ARBA" id="ARBA00023251"/>
    </source>
</evidence>
<dbReference type="InterPro" id="IPR045155">
    <property type="entry name" value="Beta-lactam_cat"/>
</dbReference>
<dbReference type="InterPro" id="IPR000871">
    <property type="entry name" value="Beta-lactam_class-A"/>
</dbReference>
<proteinExistence type="inferred from homology"/>
<dbReference type="SUPFAM" id="SSF56601">
    <property type="entry name" value="beta-lactamase/transpeptidase-like"/>
    <property type="match status" value="1"/>
</dbReference>
<dbReference type="PANTHER" id="PTHR35333:SF3">
    <property type="entry name" value="BETA-LACTAMASE-TYPE TRANSPEPTIDASE FOLD CONTAINING PROTEIN"/>
    <property type="match status" value="1"/>
</dbReference>
<evidence type="ECO:0000313" key="8">
    <source>
        <dbReference type="Proteomes" id="UP000298210"/>
    </source>
</evidence>
<gene>
    <name evidence="7" type="primary">bla</name>
    <name evidence="7" type="ORF">E2L03_08525</name>
</gene>
<dbReference type="InterPro" id="IPR023650">
    <property type="entry name" value="Beta-lactam_class-A_AS"/>
</dbReference>
<feature type="domain" description="Beta-lactamase class A catalytic" evidence="6">
    <location>
        <begin position="50"/>
        <end position="264"/>
    </location>
</feature>
<dbReference type="Proteomes" id="UP000298210">
    <property type="component" value="Unassembled WGS sequence"/>
</dbReference>